<dbReference type="PANTHER" id="PTHR37850:SF1">
    <property type="entry name" value="SAF DOMAIN PROTEIN"/>
    <property type="match status" value="1"/>
</dbReference>
<reference evidence="2 3" key="1">
    <citation type="submission" date="2017-08" db="EMBL/GenBank/DDBJ databases">
        <title>Infants hospitalized years apart are colonized by the same room-sourced microbial strains.</title>
        <authorList>
            <person name="Brooks B."/>
            <person name="Olm M.R."/>
            <person name="Firek B.A."/>
            <person name="Baker R."/>
            <person name="Thomas B.C."/>
            <person name="Morowitz M.J."/>
            <person name="Banfield J.F."/>
        </authorList>
    </citation>
    <scope>NUCLEOTIDE SEQUENCE [LARGE SCALE GENOMIC DNA]</scope>
    <source>
        <strain evidence="2">S2_005_003_R2_41</strain>
    </source>
</reference>
<dbReference type="Pfam" id="PF21135">
    <property type="entry name" value="DRL_cat"/>
    <property type="match status" value="1"/>
</dbReference>
<dbReference type="InterPro" id="IPR036291">
    <property type="entry name" value="NAD(P)-bd_dom_sf"/>
</dbReference>
<comment type="caution">
    <text evidence="2">The sequence shown here is derived from an EMBL/GenBank/DDBJ whole genome shotgun (WGS) entry which is preliminary data.</text>
</comment>
<evidence type="ECO:0000259" key="1">
    <source>
        <dbReference type="SMART" id="SM00858"/>
    </source>
</evidence>
<organism evidence="2 3">
    <name type="scientific">Variovorax paradoxus</name>
    <dbReference type="NCBI Taxonomy" id="34073"/>
    <lineage>
        <taxon>Bacteria</taxon>
        <taxon>Pseudomonadati</taxon>
        <taxon>Pseudomonadota</taxon>
        <taxon>Betaproteobacteria</taxon>
        <taxon>Burkholderiales</taxon>
        <taxon>Comamonadaceae</taxon>
        <taxon>Variovorax</taxon>
    </lineage>
</organism>
<dbReference type="PANTHER" id="PTHR37850">
    <property type="entry name" value="STRU PROTEIN"/>
    <property type="match status" value="1"/>
</dbReference>
<dbReference type="SUPFAM" id="SSF51735">
    <property type="entry name" value="NAD(P)-binding Rossmann-fold domains"/>
    <property type="match status" value="1"/>
</dbReference>
<gene>
    <name evidence="2" type="ORF">DI563_04715</name>
</gene>
<sequence>MLIVDSALKKRQAEGRPIRVGLVGAGFQGRGIALQIISATPGMVLSAVANRHLGPAVQAYTEAGVEPQHCPDRESLEAAIAKGQPAVTEDAIALATARGLDAIIEVTGALDYAARVVVAALEAGKHVVQMNAELDGTVGPILKRKADAHGVVYTFADGDQPGVQMNLVRFVEGLGARPVLCGNIKGLHDPYRNPTTQKSFAEKWGQKPAMVASFADGTKISFEQAIVANGTGMQVARRGMLGPDFSGGNPGAPLVPLEETVSAFAPELDARLAAGEPGIVDYVVGARPGPGVFVLATIDHPRKAHYLNLYKLGTGPYYCFYTPYHLCHFEVPTSVARAVLFHDAVLTPAGGPVVGVVAVAKKDLQPGDAIEELGGYEVYGVAENMAAIRDERLLPIGLAVGCRVRRPVAKDSALTFDDVEFPADRLIDALYAEQERVFGAPASADATNAAVELEAQP</sequence>
<dbReference type="InterPro" id="IPR013974">
    <property type="entry name" value="SAF"/>
</dbReference>
<evidence type="ECO:0000313" key="2">
    <source>
        <dbReference type="EMBL" id="PZQ77156.1"/>
    </source>
</evidence>
<dbReference type="GO" id="GO:0050661">
    <property type="term" value="F:NADP binding"/>
    <property type="evidence" value="ECO:0007669"/>
    <property type="project" value="InterPro"/>
</dbReference>
<dbReference type="Pfam" id="PF08666">
    <property type="entry name" value="SAF"/>
    <property type="match status" value="1"/>
</dbReference>
<accession>A0A2W5QJF5</accession>
<dbReference type="InterPro" id="IPR048423">
    <property type="entry name" value="DRL_cat"/>
</dbReference>
<dbReference type="Gene3D" id="3.40.50.720">
    <property type="entry name" value="NAD(P)-binding Rossmann-like Domain"/>
    <property type="match status" value="1"/>
</dbReference>
<dbReference type="Pfam" id="PF03447">
    <property type="entry name" value="NAD_binding_3"/>
    <property type="match status" value="1"/>
</dbReference>
<dbReference type="CDD" id="cd11616">
    <property type="entry name" value="SAF_DH_OX_like"/>
    <property type="match status" value="1"/>
</dbReference>
<protein>
    <submittedName>
        <fullName evidence="2">NAD(P)-dependent oxidoreductase</fullName>
    </submittedName>
</protein>
<dbReference type="GO" id="GO:0016491">
    <property type="term" value="F:oxidoreductase activity"/>
    <property type="evidence" value="ECO:0007669"/>
    <property type="project" value="InterPro"/>
</dbReference>
<feature type="domain" description="SAF" evidence="1">
    <location>
        <begin position="355"/>
        <end position="420"/>
    </location>
</feature>
<dbReference type="Proteomes" id="UP000249135">
    <property type="component" value="Unassembled WGS sequence"/>
</dbReference>
<dbReference type="AlphaFoldDB" id="A0A2W5QJF5"/>
<dbReference type="SMART" id="SM00858">
    <property type="entry name" value="SAF"/>
    <property type="match status" value="1"/>
</dbReference>
<evidence type="ECO:0000313" key="3">
    <source>
        <dbReference type="Proteomes" id="UP000249135"/>
    </source>
</evidence>
<dbReference type="EMBL" id="QFPP01000029">
    <property type="protein sequence ID" value="PZQ77156.1"/>
    <property type="molecule type" value="Genomic_DNA"/>
</dbReference>
<dbReference type="InterPro" id="IPR005106">
    <property type="entry name" value="Asp/hSer_DH_NAD-bd"/>
</dbReference>
<proteinExistence type="predicted"/>
<name>A0A2W5QJF5_VARPD</name>